<dbReference type="PANTHER" id="PTHR13504">
    <property type="entry name" value="FIDO DOMAIN-CONTAINING PROTEIN DDB_G0283145"/>
    <property type="match status" value="1"/>
</dbReference>
<dbReference type="SUPFAM" id="SSF140931">
    <property type="entry name" value="Fic-like"/>
    <property type="match status" value="1"/>
</dbReference>
<accession>A0A1G6L6Y6</accession>
<dbReference type="AlphaFoldDB" id="A0A1G6L6Y6"/>
<dbReference type="RefSeq" id="WP_090846586.1">
    <property type="nucleotide sequence ID" value="NZ_FMZL01000012.1"/>
</dbReference>
<evidence type="ECO:0000259" key="4">
    <source>
        <dbReference type="PROSITE" id="PS51459"/>
    </source>
</evidence>
<feature type="active site" evidence="1">
    <location>
        <position position="222"/>
    </location>
</feature>
<evidence type="ECO:0000313" key="5">
    <source>
        <dbReference type="EMBL" id="SDC38515.1"/>
    </source>
</evidence>
<dbReference type="EMBL" id="FMZL01000012">
    <property type="protein sequence ID" value="SDC38515.1"/>
    <property type="molecule type" value="Genomic_DNA"/>
</dbReference>
<evidence type="ECO:0000256" key="3">
    <source>
        <dbReference type="SAM" id="MobiDB-lite"/>
    </source>
</evidence>
<dbReference type="InterPro" id="IPR003812">
    <property type="entry name" value="Fido"/>
</dbReference>
<dbReference type="PROSITE" id="PS51459">
    <property type="entry name" value="FIDO"/>
    <property type="match status" value="1"/>
</dbReference>
<sequence>MGRYHEAFWEPDPTQLSRRGRRGGPYKWYEPTRLSELDLALSGDVVSDVLRAEDALAARRGGSARNTEGIARLLLRADAVASSKIEGLSIGARHLARAELHEFDPTNIRSDWRAAAVLGNIHAMERGVRMAGELGELDVSSLQRIHEELCRGTDIEGFGGIVRTEQTWIGSSGANPLDATYVPPAPQMVPELLDDLMSFANRTDVPPVVQAALCHAQFESIHPFLDGNGRVGRALIQVVLLRRGAVSEGVPPISLALATDAREYRACLYDLQHWTERDEGRKAIDNWVSLFSAAVVSACRDVDEISAGMDAMRERWVERLGRAPRRGSALEALLVEVQNAPVFSVESLVAATGRSTSSVGAAVNRLQEAGIISLTTRGKRNRVFEAPEVLEEFGIIERRLASPARDTRVAKPARPVPERDGKHKG</sequence>
<feature type="binding site" evidence="2">
    <location>
        <begin position="226"/>
        <end position="233"/>
    </location>
    <ligand>
        <name>ATP</name>
        <dbReference type="ChEBI" id="CHEBI:30616"/>
    </ligand>
</feature>
<evidence type="ECO:0000256" key="2">
    <source>
        <dbReference type="PIRSR" id="PIRSR640198-2"/>
    </source>
</evidence>
<feature type="region of interest" description="Disordered" evidence="3">
    <location>
        <begin position="404"/>
        <end position="425"/>
    </location>
</feature>
<dbReference type="InterPro" id="IPR036597">
    <property type="entry name" value="Fido-like_dom_sf"/>
</dbReference>
<proteinExistence type="predicted"/>
<feature type="domain" description="Fido" evidence="4">
    <location>
        <begin position="137"/>
        <end position="290"/>
    </location>
</feature>
<name>A0A1G6L6Y6_9ACTN</name>
<keyword evidence="2" id="KW-0547">Nucleotide-binding</keyword>
<gene>
    <name evidence="5" type="ORF">SAMN04487824_1127</name>
</gene>
<dbReference type="InterPro" id="IPR040198">
    <property type="entry name" value="Fido_containing"/>
</dbReference>
<dbReference type="PANTHER" id="PTHR13504:SF38">
    <property type="entry name" value="FIDO DOMAIN-CONTAINING PROTEIN"/>
    <property type="match status" value="1"/>
</dbReference>
<evidence type="ECO:0000256" key="1">
    <source>
        <dbReference type="PIRSR" id="PIRSR640198-1"/>
    </source>
</evidence>
<dbReference type="Pfam" id="PF02661">
    <property type="entry name" value="Fic"/>
    <property type="match status" value="1"/>
</dbReference>
<dbReference type="Proteomes" id="UP000198528">
    <property type="component" value="Unassembled WGS sequence"/>
</dbReference>
<organism evidence="5 6">
    <name type="scientific">Parafannyhessea umbonata</name>
    <dbReference type="NCBI Taxonomy" id="604330"/>
    <lineage>
        <taxon>Bacteria</taxon>
        <taxon>Bacillati</taxon>
        <taxon>Actinomycetota</taxon>
        <taxon>Coriobacteriia</taxon>
        <taxon>Coriobacteriales</taxon>
        <taxon>Atopobiaceae</taxon>
        <taxon>Parafannyhessea</taxon>
    </lineage>
</organism>
<keyword evidence="6" id="KW-1185">Reference proteome</keyword>
<keyword evidence="2" id="KW-0067">ATP-binding</keyword>
<reference evidence="6" key="1">
    <citation type="submission" date="2016-10" db="EMBL/GenBank/DDBJ databases">
        <authorList>
            <person name="Varghese N."/>
            <person name="Submissions S."/>
        </authorList>
    </citation>
    <scope>NUCLEOTIDE SEQUENCE [LARGE SCALE GENOMIC DNA]</scope>
    <source>
        <strain evidence="6">DSM 22619</strain>
    </source>
</reference>
<protein>
    <submittedName>
        <fullName evidence="5">Fic family protein</fullName>
    </submittedName>
</protein>
<feature type="compositionally biased region" description="Basic and acidic residues" evidence="3">
    <location>
        <begin position="416"/>
        <end position="425"/>
    </location>
</feature>
<dbReference type="Gene3D" id="1.10.3290.10">
    <property type="entry name" value="Fido-like domain"/>
    <property type="match status" value="1"/>
</dbReference>
<evidence type="ECO:0000313" key="6">
    <source>
        <dbReference type="Proteomes" id="UP000198528"/>
    </source>
</evidence>
<dbReference type="GO" id="GO:0005524">
    <property type="term" value="F:ATP binding"/>
    <property type="evidence" value="ECO:0007669"/>
    <property type="project" value="UniProtKB-KW"/>
</dbReference>